<evidence type="ECO:0000313" key="1">
    <source>
        <dbReference type="EMBL" id="AOR31003.1"/>
    </source>
</evidence>
<accession>A0A1D7Y5Y8</accession>
<dbReference type="Proteomes" id="UP000094960">
    <property type="component" value="Chromosome"/>
</dbReference>
<evidence type="ECO:0000313" key="2">
    <source>
        <dbReference type="Proteomes" id="UP000094960"/>
    </source>
</evidence>
<dbReference type="KEGG" id="spun:BFF78_08070"/>
<dbReference type="AlphaFoldDB" id="A0A1D7Y5Y8"/>
<sequence>MGASTVWTALQLADDDFTNADVAEFHRLMAEIVVVCKAIGELHTPGGEWAPTASGLLEQFEESMQVTANISRQLNRTRRGIRRITERARTRRGDGHGGRCDHTW</sequence>
<name>A0A1D7Y5Y8_9ACTN</name>
<gene>
    <name evidence="1" type="ORF">BFF78_08070</name>
</gene>
<dbReference type="EMBL" id="CP017248">
    <property type="protein sequence ID" value="AOR31003.1"/>
    <property type="molecule type" value="Genomic_DNA"/>
</dbReference>
<proteinExistence type="predicted"/>
<protein>
    <submittedName>
        <fullName evidence="1">Uncharacterized protein</fullName>
    </submittedName>
</protein>
<reference evidence="2" key="1">
    <citation type="submission" date="2016-09" db="EMBL/GenBank/DDBJ databases">
        <title>Streptomyces puniciscabiei strain:TW1S1 Genome sequencing and assembly.</title>
        <authorList>
            <person name="Kim M.-K."/>
            <person name="Kim S.B."/>
        </authorList>
    </citation>
    <scope>NUCLEOTIDE SEQUENCE [LARGE SCALE GENOMIC DNA]</scope>
    <source>
        <strain evidence="2">TW1S1</strain>
    </source>
</reference>
<organism evidence="1 2">
    <name type="scientific">Streptomyces fodineus</name>
    <dbReference type="NCBI Taxonomy" id="1904616"/>
    <lineage>
        <taxon>Bacteria</taxon>
        <taxon>Bacillati</taxon>
        <taxon>Actinomycetota</taxon>
        <taxon>Actinomycetes</taxon>
        <taxon>Kitasatosporales</taxon>
        <taxon>Streptomycetaceae</taxon>
        <taxon>Streptomyces</taxon>
    </lineage>
</organism>
<keyword evidence="2" id="KW-1185">Reference proteome</keyword>